<reference evidence="7 10" key="3">
    <citation type="submission" date="2019-12" db="EMBL/GenBank/DDBJ databases">
        <title>Draft Genome Sequences of Six Type Strains of the Genus Massilia.</title>
        <authorList>
            <person name="Miess H."/>
            <person name="Frediansyah A."/>
            <person name="Goeker M."/>
            <person name="Gross H."/>
        </authorList>
    </citation>
    <scope>NUCLEOTIDE SEQUENCE [LARGE SCALE GENOMIC DNA]</scope>
    <source>
        <strain evidence="7 10">DSM 26639</strain>
    </source>
</reference>
<comment type="subcellular location">
    <subcellularLocation>
        <location evidence="1">Membrane</location>
        <topology evidence="1">Multi-pass membrane protein</topology>
    </subcellularLocation>
</comment>
<protein>
    <submittedName>
        <fullName evidence="8">O-antigen ligase</fullName>
    </submittedName>
    <submittedName>
        <fullName evidence="7">Polymerase</fullName>
    </submittedName>
</protein>
<evidence type="ECO:0000256" key="4">
    <source>
        <dbReference type="ARBA" id="ARBA00023136"/>
    </source>
</evidence>
<feature type="transmembrane region" description="Helical" evidence="5">
    <location>
        <begin position="430"/>
        <end position="452"/>
    </location>
</feature>
<evidence type="ECO:0000256" key="2">
    <source>
        <dbReference type="ARBA" id="ARBA00022692"/>
    </source>
</evidence>
<dbReference type="InterPro" id="IPR051533">
    <property type="entry name" value="WaaL-like"/>
</dbReference>
<dbReference type="EMBL" id="CP046904">
    <property type="protein sequence ID" value="QGZ41785.1"/>
    <property type="molecule type" value="Genomic_DNA"/>
</dbReference>
<feature type="transmembrane region" description="Helical" evidence="5">
    <location>
        <begin position="35"/>
        <end position="54"/>
    </location>
</feature>
<gene>
    <name evidence="7" type="ORF">GO485_23820</name>
    <name evidence="8" type="ORF">IP92_00778</name>
</gene>
<feature type="transmembrane region" description="Helical" evidence="5">
    <location>
        <begin position="378"/>
        <end position="399"/>
    </location>
</feature>
<dbReference type="PANTHER" id="PTHR37422">
    <property type="entry name" value="TEICHURONIC ACID BIOSYNTHESIS PROTEIN TUAE"/>
    <property type="match status" value="1"/>
</dbReference>
<dbReference type="OrthoDB" id="7056675at2"/>
<dbReference type="Proteomes" id="UP000315112">
    <property type="component" value="Unassembled WGS sequence"/>
</dbReference>
<feature type="transmembrane region" description="Helical" evidence="5">
    <location>
        <begin position="286"/>
        <end position="306"/>
    </location>
</feature>
<dbReference type="GO" id="GO:0016020">
    <property type="term" value="C:membrane"/>
    <property type="evidence" value="ECO:0007669"/>
    <property type="project" value="UniProtKB-SubCell"/>
</dbReference>
<dbReference type="Proteomes" id="UP000437862">
    <property type="component" value="Chromosome"/>
</dbReference>
<evidence type="ECO:0000313" key="9">
    <source>
        <dbReference type="Proteomes" id="UP000315112"/>
    </source>
</evidence>
<feature type="domain" description="O-antigen ligase-related" evidence="6">
    <location>
        <begin position="238"/>
        <end position="389"/>
    </location>
</feature>
<evidence type="ECO:0000259" key="6">
    <source>
        <dbReference type="Pfam" id="PF04932"/>
    </source>
</evidence>
<dbReference type="Pfam" id="PF04932">
    <property type="entry name" value="Wzy_C"/>
    <property type="match status" value="1"/>
</dbReference>
<keyword evidence="2 5" id="KW-0812">Transmembrane</keyword>
<feature type="transmembrane region" description="Helical" evidence="5">
    <location>
        <begin position="139"/>
        <end position="157"/>
    </location>
</feature>
<accession>A0A562Q4W8</accession>
<feature type="transmembrane region" description="Helical" evidence="5">
    <location>
        <begin position="164"/>
        <end position="181"/>
    </location>
</feature>
<dbReference type="InterPro" id="IPR007016">
    <property type="entry name" value="O-antigen_ligase-rel_domated"/>
</dbReference>
<keyword evidence="3 5" id="KW-1133">Transmembrane helix</keyword>
<evidence type="ECO:0000313" key="7">
    <source>
        <dbReference type="EMBL" id="QGZ41785.1"/>
    </source>
</evidence>
<evidence type="ECO:0000313" key="10">
    <source>
        <dbReference type="Proteomes" id="UP000437862"/>
    </source>
</evidence>
<dbReference type="RefSeq" id="WP_145873170.1">
    <property type="nucleotide sequence ID" value="NZ_CP046904.1"/>
</dbReference>
<dbReference type="GO" id="GO:0016874">
    <property type="term" value="F:ligase activity"/>
    <property type="evidence" value="ECO:0007669"/>
    <property type="project" value="UniProtKB-KW"/>
</dbReference>
<dbReference type="PANTHER" id="PTHR37422:SF13">
    <property type="entry name" value="LIPOPOLYSACCHARIDE BIOSYNTHESIS PROTEIN PA4999-RELATED"/>
    <property type="match status" value="1"/>
</dbReference>
<evidence type="ECO:0000256" key="3">
    <source>
        <dbReference type="ARBA" id="ARBA00022989"/>
    </source>
</evidence>
<keyword evidence="10" id="KW-1185">Reference proteome</keyword>
<organism evidence="8 9">
    <name type="scientific">Pseudoduganella flava</name>
    <dbReference type="NCBI Taxonomy" id="871742"/>
    <lineage>
        <taxon>Bacteria</taxon>
        <taxon>Pseudomonadati</taxon>
        <taxon>Pseudomonadota</taxon>
        <taxon>Betaproteobacteria</taxon>
        <taxon>Burkholderiales</taxon>
        <taxon>Oxalobacteraceae</taxon>
        <taxon>Telluria group</taxon>
        <taxon>Pseudoduganella</taxon>
    </lineage>
</organism>
<evidence type="ECO:0000313" key="8">
    <source>
        <dbReference type="EMBL" id="TWI51789.1"/>
    </source>
</evidence>
<keyword evidence="8" id="KW-0436">Ligase</keyword>
<feature type="transmembrane region" description="Helical" evidence="5">
    <location>
        <begin position="406"/>
        <end position="424"/>
    </location>
</feature>
<reference evidence="8 9" key="1">
    <citation type="journal article" date="2015" name="Stand. Genomic Sci.">
        <title>Genomic Encyclopedia of Bacterial and Archaeal Type Strains, Phase III: the genomes of soil and plant-associated and newly described type strains.</title>
        <authorList>
            <person name="Whitman W.B."/>
            <person name="Woyke T."/>
            <person name="Klenk H.P."/>
            <person name="Zhou Y."/>
            <person name="Lilburn T.G."/>
            <person name="Beck B.J."/>
            <person name="De Vos P."/>
            <person name="Vandamme P."/>
            <person name="Eisen J.A."/>
            <person name="Garrity G."/>
            <person name="Hugenholtz P."/>
            <person name="Kyrpides N.C."/>
        </authorList>
    </citation>
    <scope>NUCLEOTIDE SEQUENCE [LARGE SCALE GENOMIC DNA]</scope>
    <source>
        <strain evidence="8 9">CGMCC 1.10685</strain>
    </source>
</reference>
<reference evidence="8" key="2">
    <citation type="submission" date="2019-07" db="EMBL/GenBank/DDBJ databases">
        <authorList>
            <person name="Whitman W."/>
            <person name="Huntemann M."/>
            <person name="Clum A."/>
            <person name="Pillay M."/>
            <person name="Palaniappan K."/>
            <person name="Varghese N."/>
            <person name="Mikhailova N."/>
            <person name="Stamatis D."/>
            <person name="Reddy T."/>
            <person name="Daum C."/>
            <person name="Shapiro N."/>
            <person name="Ivanova N."/>
            <person name="Kyrpides N."/>
            <person name="Woyke T."/>
        </authorList>
    </citation>
    <scope>NUCLEOTIDE SEQUENCE</scope>
    <source>
        <strain evidence="8">CGMCC 1.10685</strain>
    </source>
</reference>
<proteinExistence type="predicted"/>
<evidence type="ECO:0000256" key="1">
    <source>
        <dbReference type="ARBA" id="ARBA00004141"/>
    </source>
</evidence>
<sequence>MTEILITLIVILVALAAVGCLALAMHWGHKRDHGLVPYIFYPTLAAAAIGIALSARDLSAESDIMSLATGKHPLAVWVSRFASVFVLLACGERILHRMVHLKKAEPPPRLLMFGFWVFVLSNVASPALFGRHPNLSHEYLYMALFGQCALLFSAYDADLTVKSIRNACMLFLLASAAMLLVRPSQVLDFAYHGLIPHLPRYAGLAPHANTLGPLAVVYLLCLWHRPFEKLSVNRAAWALGLGSLLLTQSKTSWISLILASSCIVFYRYRPALAARFGDPRRPALPSFILGGMMVALTIVGVVLMFADVGGTVERMFSSGAGAELASFSGRDAIWAVAKEEFERNPIFGYGLTIWNLQFQIAARLPFAVHAHSQLFQTASSAGTVGLVGLFVYALVLLAMTLRTARASGGLSMALFLILVVRGVSEVPLQMTGFGLDTMTHLLLLVVLTAYSLPHAKASWAQAKTRKQQQPAVAPAAAPVVAQIS</sequence>
<name>A0A562Q4W8_9BURK</name>
<feature type="transmembrane region" description="Helical" evidence="5">
    <location>
        <begin position="74"/>
        <end position="90"/>
    </location>
</feature>
<evidence type="ECO:0000256" key="5">
    <source>
        <dbReference type="SAM" id="Phobius"/>
    </source>
</evidence>
<dbReference type="EMBL" id="VLKW01000001">
    <property type="protein sequence ID" value="TWI51789.1"/>
    <property type="molecule type" value="Genomic_DNA"/>
</dbReference>
<feature type="transmembrane region" description="Helical" evidence="5">
    <location>
        <begin position="201"/>
        <end position="223"/>
    </location>
</feature>
<feature type="transmembrane region" description="Helical" evidence="5">
    <location>
        <begin position="235"/>
        <end position="266"/>
    </location>
</feature>
<feature type="transmembrane region" description="Helical" evidence="5">
    <location>
        <begin position="110"/>
        <end position="127"/>
    </location>
</feature>
<keyword evidence="4 5" id="KW-0472">Membrane</keyword>
<dbReference type="AlphaFoldDB" id="A0A562Q4W8"/>
<feature type="transmembrane region" description="Helical" evidence="5">
    <location>
        <begin position="6"/>
        <end position="28"/>
    </location>
</feature>